<dbReference type="RefSeq" id="XP_001742604.1">
    <property type="nucleotide sequence ID" value="XM_001742552.1"/>
</dbReference>
<keyword evidence="1" id="KW-0175">Coiled coil</keyword>
<dbReference type="KEGG" id="mbr:MONBRDRAFT_30795"/>
<protein>
    <submittedName>
        <fullName evidence="2">Uncharacterized protein</fullName>
    </submittedName>
</protein>
<dbReference type="Proteomes" id="UP000001357">
    <property type="component" value="Unassembled WGS sequence"/>
</dbReference>
<dbReference type="AlphaFoldDB" id="A9UPA7"/>
<proteinExistence type="predicted"/>
<gene>
    <name evidence="2" type="ORF">MONBRDRAFT_30795</name>
</gene>
<organism evidence="2 3">
    <name type="scientific">Monosiga brevicollis</name>
    <name type="common">Choanoflagellate</name>
    <dbReference type="NCBI Taxonomy" id="81824"/>
    <lineage>
        <taxon>Eukaryota</taxon>
        <taxon>Choanoflagellata</taxon>
        <taxon>Craspedida</taxon>
        <taxon>Salpingoecidae</taxon>
        <taxon>Monosiga</taxon>
    </lineage>
</organism>
<evidence type="ECO:0000313" key="2">
    <source>
        <dbReference type="EMBL" id="EDQ92842.1"/>
    </source>
</evidence>
<evidence type="ECO:0000313" key="3">
    <source>
        <dbReference type="Proteomes" id="UP000001357"/>
    </source>
</evidence>
<name>A9UPA7_MONBE</name>
<dbReference type="GeneID" id="5888091"/>
<dbReference type="InParanoid" id="A9UPA7"/>
<sequence>MWESSIAYGNSDELPDDYTDLAERVATDILNATLNADLEAMLSRAMSRDRNNAFATALLKDLVKVLVMGQEPRSISTKAAEQQLARHIQAGQWQGNLNIPQLIVLIHVVEVMAHHETLPLAYAIVSFCLNLSVCYHDGVREAAYAFAEALCQRSPPAILKLMALISLNPDHMDMVLPLLQRVYVAKPQLLQVVQDALVLQHDQFPLLAHRVLLRWLALTRVPLLDVTTSLYAAIVEYVRQPLTMVEVTLCNSARRPQPAAPSDLLQHSHPQIMPGPLLTSLRDYKHQSASQQKSLNRLLAHFKLNPVLAISGAAAYKQLCALSPAEIMEQAMRLSGLRTDGQDGEEGDVMASLSTRDAHLEKLQDDQTALERASAWELVGALRQEIAKLQHELAAKSLEGSPLHDMLVQSGTEMIEVAKYDKMNLAHKKLEQDLRANLSAALQEANELKRELALTRERSFSTSSVASQPEAELLRRDIRALQETIADLQRQQKCVPQMLPPHVHLPAALTLCPNGVPTPQIVLRQTEPVQESGQMEFPAALAEPALRKQLLLQRERLDGVQYLLEEHVKGLSARVQSTLAANLALERTIVAREASLALSQETVRKLNINAQLENDVLRLQVQLHAHLPNPHSEATTHE</sequence>
<keyword evidence="3" id="KW-1185">Reference proteome</keyword>
<evidence type="ECO:0000256" key="1">
    <source>
        <dbReference type="SAM" id="Coils"/>
    </source>
</evidence>
<dbReference type="EMBL" id="CH991543">
    <property type="protein sequence ID" value="EDQ92842.1"/>
    <property type="molecule type" value="Genomic_DNA"/>
</dbReference>
<accession>A9UPA7</accession>
<feature type="coiled-coil region" evidence="1">
    <location>
        <begin position="431"/>
        <end position="491"/>
    </location>
</feature>
<reference evidence="2 3" key="1">
    <citation type="journal article" date="2008" name="Nature">
        <title>The genome of the choanoflagellate Monosiga brevicollis and the origin of metazoans.</title>
        <authorList>
            <consortium name="JGI Sequencing"/>
            <person name="King N."/>
            <person name="Westbrook M.J."/>
            <person name="Young S.L."/>
            <person name="Kuo A."/>
            <person name="Abedin M."/>
            <person name="Chapman J."/>
            <person name="Fairclough S."/>
            <person name="Hellsten U."/>
            <person name="Isogai Y."/>
            <person name="Letunic I."/>
            <person name="Marr M."/>
            <person name="Pincus D."/>
            <person name="Putnam N."/>
            <person name="Rokas A."/>
            <person name="Wright K.J."/>
            <person name="Zuzow R."/>
            <person name="Dirks W."/>
            <person name="Good M."/>
            <person name="Goodstein D."/>
            <person name="Lemons D."/>
            <person name="Li W."/>
            <person name="Lyons J.B."/>
            <person name="Morris A."/>
            <person name="Nichols S."/>
            <person name="Richter D.J."/>
            <person name="Salamov A."/>
            <person name="Bork P."/>
            <person name="Lim W.A."/>
            <person name="Manning G."/>
            <person name="Miller W.T."/>
            <person name="McGinnis W."/>
            <person name="Shapiro H."/>
            <person name="Tjian R."/>
            <person name="Grigoriev I.V."/>
            <person name="Rokhsar D."/>
        </authorList>
    </citation>
    <scope>NUCLEOTIDE SEQUENCE [LARGE SCALE GENOMIC DNA]</scope>
    <source>
        <strain evidence="3">MX1 / ATCC 50154</strain>
    </source>
</reference>